<evidence type="ECO:0000259" key="9">
    <source>
        <dbReference type="Pfam" id="PF22578"/>
    </source>
</evidence>
<dbReference type="GO" id="GO:0016491">
    <property type="term" value="F:oxidoreductase activity"/>
    <property type="evidence" value="ECO:0007669"/>
    <property type="project" value="UniProtKB-KW"/>
</dbReference>
<dbReference type="Gene3D" id="3.50.50.60">
    <property type="entry name" value="FAD/NAD(P)-binding domain"/>
    <property type="match status" value="1"/>
</dbReference>
<name>A0A654M107_9ARCH</name>
<dbReference type="KEGG" id="taa:NMY3_01977"/>
<keyword evidence="1" id="KW-0444">Lipid biosynthesis</keyword>
<keyword evidence="6" id="KW-0594">Phospholipid biosynthesis</keyword>
<keyword evidence="8" id="KW-1133">Transmembrane helix</keyword>
<dbReference type="InterPro" id="IPR050407">
    <property type="entry name" value="Geranylgeranyl_reductase"/>
</dbReference>
<evidence type="ECO:0000313" key="11">
    <source>
        <dbReference type="Proteomes" id="UP000058925"/>
    </source>
</evidence>
<dbReference type="PANTHER" id="PTHR42685:SF18">
    <property type="entry name" value="DIGERANYLGERANYLGLYCEROPHOSPHOLIPID REDUCTASE"/>
    <property type="match status" value="1"/>
</dbReference>
<evidence type="ECO:0000256" key="8">
    <source>
        <dbReference type="SAM" id="Phobius"/>
    </source>
</evidence>
<organism evidence="10 11">
    <name type="scientific">Candidatus Nitrosocosmicus oleophilus</name>
    <dbReference type="NCBI Taxonomy" id="1353260"/>
    <lineage>
        <taxon>Archaea</taxon>
        <taxon>Nitrososphaerota</taxon>
        <taxon>Nitrososphaeria</taxon>
        <taxon>Nitrososphaerales</taxon>
        <taxon>Nitrososphaeraceae</taxon>
        <taxon>Candidatus Nitrosocosmicus</taxon>
    </lineage>
</organism>
<keyword evidence="3" id="KW-0274">FAD</keyword>
<feature type="transmembrane region" description="Helical" evidence="8">
    <location>
        <begin position="12"/>
        <end position="34"/>
    </location>
</feature>
<evidence type="ECO:0000256" key="5">
    <source>
        <dbReference type="ARBA" id="ARBA00023098"/>
    </source>
</evidence>
<dbReference type="GO" id="GO:0008654">
    <property type="term" value="P:phospholipid biosynthetic process"/>
    <property type="evidence" value="ECO:0007669"/>
    <property type="project" value="UniProtKB-KW"/>
</dbReference>
<dbReference type="Pfam" id="PF22578">
    <property type="entry name" value="GGR_cat"/>
    <property type="match status" value="1"/>
</dbReference>
<sequence length="522" mass="58619">MHFVLIDHSRPGRTILTAVIDNIALIILACTKYQEKMSLSKTDYDIIVAGGGLAGLIVASSAAYYSKQRMKVLVLDRNSIDIQGRKTISGWICGDAVGKNTVDYMTDRIKISWGYPEIEHPVKGVVAFSPDHETRVSFDGEGYILNRKRLPQKQVSEATKMGVEIASNIMIRQLTTENNFIVGVEGENTKTKEIFKKTAKVVVDCTGVTSVLRTNLPINSHIQRRIDRNDLESTGRYIYDFDKKGNEDKTFFDPEYCIIHLDQNLAPGGYGWVFPKGENKVNIGLGVQQKLFDKANKEIGKKRDLKKLIDDYVSVNPVISNPRLSIGEEDLGNEWGTWQVSVRRQNDCMVANGYIMVGDSAWMPKPLDAGGIGPAIIAATIAGKDIVEAIESGDVSENGLWKYNKNFINEYGYKTAGLEVFRRMLQQLTNEQINYGMKHFLSKMDIDKITNGEHPEFSTVSKLGMMIRGALNKKLAEDLKFTSQMNEELVKHYRNYPDTSEGFPEWSKKLNGHLSEAFAKFT</sequence>
<evidence type="ECO:0000256" key="4">
    <source>
        <dbReference type="ARBA" id="ARBA00023002"/>
    </source>
</evidence>
<dbReference type="InterPro" id="IPR054715">
    <property type="entry name" value="GGR_cat"/>
</dbReference>
<evidence type="ECO:0000256" key="2">
    <source>
        <dbReference type="ARBA" id="ARBA00022630"/>
    </source>
</evidence>
<evidence type="ECO:0000313" key="10">
    <source>
        <dbReference type="EMBL" id="ALI36179.1"/>
    </source>
</evidence>
<dbReference type="AlphaFoldDB" id="A0A654M107"/>
<dbReference type="PANTHER" id="PTHR42685">
    <property type="entry name" value="GERANYLGERANYL DIPHOSPHATE REDUCTASE"/>
    <property type="match status" value="1"/>
</dbReference>
<dbReference type="Proteomes" id="UP000058925">
    <property type="component" value="Chromosome"/>
</dbReference>
<keyword evidence="7" id="KW-1208">Phospholipid metabolism</keyword>
<dbReference type="SUPFAM" id="SSF51905">
    <property type="entry name" value="FAD/NAD(P)-binding domain"/>
    <property type="match status" value="1"/>
</dbReference>
<dbReference type="EMBL" id="CP012850">
    <property type="protein sequence ID" value="ALI36179.1"/>
    <property type="molecule type" value="Genomic_DNA"/>
</dbReference>
<keyword evidence="2" id="KW-0285">Flavoprotein</keyword>
<feature type="domain" description="Digeranylgeranylglycerophospholipid reductase catalytic" evidence="9">
    <location>
        <begin position="252"/>
        <end position="297"/>
    </location>
</feature>
<protein>
    <submittedName>
        <fullName evidence="10">Adenylylsulfate reductase subunit alpha</fullName>
    </submittedName>
</protein>
<keyword evidence="5" id="KW-0443">Lipid metabolism</keyword>
<keyword evidence="8" id="KW-0472">Membrane</keyword>
<proteinExistence type="predicted"/>
<evidence type="ECO:0000256" key="6">
    <source>
        <dbReference type="ARBA" id="ARBA00023209"/>
    </source>
</evidence>
<keyword evidence="4" id="KW-0560">Oxidoreductase</keyword>
<dbReference type="InterPro" id="IPR036188">
    <property type="entry name" value="FAD/NAD-bd_sf"/>
</dbReference>
<keyword evidence="11" id="KW-1185">Reference proteome</keyword>
<keyword evidence="8" id="KW-0812">Transmembrane</keyword>
<evidence type="ECO:0000256" key="3">
    <source>
        <dbReference type="ARBA" id="ARBA00022827"/>
    </source>
</evidence>
<accession>A0A654M107</accession>
<feature type="transmembrane region" description="Helical" evidence="8">
    <location>
        <begin position="46"/>
        <end position="65"/>
    </location>
</feature>
<evidence type="ECO:0000256" key="7">
    <source>
        <dbReference type="ARBA" id="ARBA00023264"/>
    </source>
</evidence>
<reference evidence="11" key="1">
    <citation type="submission" date="2015-10" db="EMBL/GenBank/DDBJ databases">
        <title>Niche specialization of a soil ammonia-oxidizing archaeon, Candidatus Nitrosocosmicus oleophilus.</title>
        <authorList>
            <person name="Jung M.-Y."/>
            <person name="Rhee S.-K."/>
        </authorList>
    </citation>
    <scope>NUCLEOTIDE SEQUENCE [LARGE SCALE GENOMIC DNA]</scope>
    <source>
        <strain evidence="11">MY3</strain>
    </source>
</reference>
<evidence type="ECO:0000256" key="1">
    <source>
        <dbReference type="ARBA" id="ARBA00022516"/>
    </source>
</evidence>
<gene>
    <name evidence="10" type="ORF">NMY3_01977</name>
</gene>